<dbReference type="Gene3D" id="3.40.50.2300">
    <property type="match status" value="1"/>
</dbReference>
<dbReference type="PROSITE" id="PS51755">
    <property type="entry name" value="OMPR_PHOB"/>
    <property type="match status" value="1"/>
</dbReference>
<dbReference type="PANTHER" id="PTHR48111">
    <property type="entry name" value="REGULATOR OF RPOS"/>
    <property type="match status" value="1"/>
</dbReference>
<evidence type="ECO:0000256" key="1">
    <source>
        <dbReference type="ARBA" id="ARBA00023015"/>
    </source>
</evidence>
<dbReference type="PROSITE" id="PS50110">
    <property type="entry name" value="RESPONSE_REGULATORY"/>
    <property type="match status" value="1"/>
</dbReference>
<evidence type="ECO:0000256" key="3">
    <source>
        <dbReference type="ARBA" id="ARBA00023163"/>
    </source>
</evidence>
<feature type="DNA-binding region" description="OmpR/PhoB-type" evidence="5">
    <location>
        <begin position="126"/>
        <end position="222"/>
    </location>
</feature>
<name>A0ABP8DQU6_9ACTN</name>
<evidence type="ECO:0000313" key="9">
    <source>
        <dbReference type="Proteomes" id="UP001500620"/>
    </source>
</evidence>
<feature type="domain" description="Response regulatory" evidence="6">
    <location>
        <begin position="7"/>
        <end position="119"/>
    </location>
</feature>
<proteinExistence type="predicted"/>
<keyword evidence="3" id="KW-0804">Transcription</keyword>
<dbReference type="Pfam" id="PF00072">
    <property type="entry name" value="Response_reg"/>
    <property type="match status" value="1"/>
</dbReference>
<dbReference type="InterPro" id="IPR039420">
    <property type="entry name" value="WalR-like"/>
</dbReference>
<reference evidence="9" key="1">
    <citation type="journal article" date="2019" name="Int. J. Syst. Evol. Microbiol.">
        <title>The Global Catalogue of Microorganisms (GCM) 10K type strain sequencing project: providing services to taxonomists for standard genome sequencing and annotation.</title>
        <authorList>
            <consortium name="The Broad Institute Genomics Platform"/>
            <consortium name="The Broad Institute Genome Sequencing Center for Infectious Disease"/>
            <person name="Wu L."/>
            <person name="Ma J."/>
        </authorList>
    </citation>
    <scope>NUCLEOTIDE SEQUENCE [LARGE SCALE GENOMIC DNA]</scope>
    <source>
        <strain evidence="9">JCM 17441</strain>
    </source>
</reference>
<dbReference type="InterPro" id="IPR016032">
    <property type="entry name" value="Sig_transdc_resp-reg_C-effctor"/>
</dbReference>
<dbReference type="Pfam" id="PF00486">
    <property type="entry name" value="Trans_reg_C"/>
    <property type="match status" value="1"/>
</dbReference>
<evidence type="ECO:0000256" key="4">
    <source>
        <dbReference type="PROSITE-ProRule" id="PRU00169"/>
    </source>
</evidence>
<sequence>MNGQPARVAVVEDEGPVRLAVERALRREGVWVAGIAGFVEPDRILALAPDLVILDVGLPGGDGFDLAARLRAGRDVPIMFLTARDTVEDRLRGFALGADDYLVKPFALEELLARLRAVLRRTGRLDRVIEAGDLIIDEQAGLATRGGEPLELTPTELRVLAYLVRHRGLVLSKTQLLTQVWGYDAYDPNVVEVHMSALRRKLEARGPRIIETVRGLGYRLSPR</sequence>
<organism evidence="8 9">
    <name type="scientific">Dactylosporangium darangshiense</name>
    <dbReference type="NCBI Taxonomy" id="579108"/>
    <lineage>
        <taxon>Bacteria</taxon>
        <taxon>Bacillati</taxon>
        <taxon>Actinomycetota</taxon>
        <taxon>Actinomycetes</taxon>
        <taxon>Micromonosporales</taxon>
        <taxon>Micromonosporaceae</taxon>
        <taxon>Dactylosporangium</taxon>
    </lineage>
</organism>
<accession>A0ABP8DQU6</accession>
<dbReference type="Gene3D" id="1.10.10.10">
    <property type="entry name" value="Winged helix-like DNA-binding domain superfamily/Winged helix DNA-binding domain"/>
    <property type="match status" value="1"/>
</dbReference>
<gene>
    <name evidence="8" type="ORF">GCM10022255_096610</name>
</gene>
<dbReference type="SUPFAM" id="SSF46894">
    <property type="entry name" value="C-terminal effector domain of the bipartite response regulators"/>
    <property type="match status" value="1"/>
</dbReference>
<keyword evidence="4" id="KW-0597">Phosphoprotein</keyword>
<dbReference type="Proteomes" id="UP001500620">
    <property type="component" value="Unassembled WGS sequence"/>
</dbReference>
<dbReference type="RefSeq" id="WP_345139130.1">
    <property type="nucleotide sequence ID" value="NZ_BAABAT010000048.1"/>
</dbReference>
<dbReference type="InterPro" id="IPR001867">
    <property type="entry name" value="OmpR/PhoB-type_DNA-bd"/>
</dbReference>
<dbReference type="EMBL" id="BAABAT010000048">
    <property type="protein sequence ID" value="GAA4261927.1"/>
    <property type="molecule type" value="Genomic_DNA"/>
</dbReference>
<evidence type="ECO:0000313" key="8">
    <source>
        <dbReference type="EMBL" id="GAA4261927.1"/>
    </source>
</evidence>
<dbReference type="SMART" id="SM00448">
    <property type="entry name" value="REC"/>
    <property type="match status" value="1"/>
</dbReference>
<evidence type="ECO:0000259" key="6">
    <source>
        <dbReference type="PROSITE" id="PS50110"/>
    </source>
</evidence>
<dbReference type="SMART" id="SM00862">
    <property type="entry name" value="Trans_reg_C"/>
    <property type="match status" value="1"/>
</dbReference>
<feature type="modified residue" description="4-aspartylphosphate" evidence="4">
    <location>
        <position position="55"/>
    </location>
</feature>
<evidence type="ECO:0000256" key="5">
    <source>
        <dbReference type="PROSITE-ProRule" id="PRU01091"/>
    </source>
</evidence>
<dbReference type="PANTHER" id="PTHR48111:SF67">
    <property type="entry name" value="TRANSCRIPTIONAL REGULATORY PROTEIN TCTD"/>
    <property type="match status" value="1"/>
</dbReference>
<feature type="domain" description="OmpR/PhoB-type" evidence="7">
    <location>
        <begin position="126"/>
        <end position="222"/>
    </location>
</feature>
<protein>
    <submittedName>
        <fullName evidence="8">Response regulator transcription factor</fullName>
    </submittedName>
</protein>
<keyword evidence="2 5" id="KW-0238">DNA-binding</keyword>
<keyword evidence="9" id="KW-1185">Reference proteome</keyword>
<evidence type="ECO:0000259" key="7">
    <source>
        <dbReference type="PROSITE" id="PS51755"/>
    </source>
</evidence>
<dbReference type="SUPFAM" id="SSF52172">
    <property type="entry name" value="CheY-like"/>
    <property type="match status" value="1"/>
</dbReference>
<comment type="caution">
    <text evidence="8">The sequence shown here is derived from an EMBL/GenBank/DDBJ whole genome shotgun (WGS) entry which is preliminary data.</text>
</comment>
<dbReference type="Gene3D" id="6.10.250.690">
    <property type="match status" value="1"/>
</dbReference>
<keyword evidence="1" id="KW-0805">Transcription regulation</keyword>
<dbReference type="InterPro" id="IPR001789">
    <property type="entry name" value="Sig_transdc_resp-reg_receiver"/>
</dbReference>
<dbReference type="InterPro" id="IPR036388">
    <property type="entry name" value="WH-like_DNA-bd_sf"/>
</dbReference>
<dbReference type="InterPro" id="IPR011006">
    <property type="entry name" value="CheY-like_superfamily"/>
</dbReference>
<evidence type="ECO:0000256" key="2">
    <source>
        <dbReference type="ARBA" id="ARBA00023125"/>
    </source>
</evidence>
<dbReference type="CDD" id="cd00383">
    <property type="entry name" value="trans_reg_C"/>
    <property type="match status" value="1"/>
</dbReference>